<feature type="compositionally biased region" description="Basic and acidic residues" evidence="1">
    <location>
        <begin position="453"/>
        <end position="463"/>
    </location>
</feature>
<dbReference type="EMBL" id="CP069114">
    <property type="protein sequence ID" value="QSS64916.1"/>
    <property type="molecule type" value="Genomic_DNA"/>
</dbReference>
<protein>
    <submittedName>
        <fullName evidence="2">Uncharacterized protein</fullName>
    </submittedName>
</protein>
<feature type="compositionally biased region" description="Acidic residues" evidence="1">
    <location>
        <begin position="199"/>
        <end position="215"/>
    </location>
</feature>
<organism evidence="2 3">
    <name type="scientific">Ajellomyces capsulatus</name>
    <name type="common">Darling's disease fungus</name>
    <name type="synonym">Histoplasma capsulatum</name>
    <dbReference type="NCBI Taxonomy" id="5037"/>
    <lineage>
        <taxon>Eukaryota</taxon>
        <taxon>Fungi</taxon>
        <taxon>Dikarya</taxon>
        <taxon>Ascomycota</taxon>
        <taxon>Pezizomycotina</taxon>
        <taxon>Eurotiomycetes</taxon>
        <taxon>Eurotiomycetidae</taxon>
        <taxon>Onygenales</taxon>
        <taxon>Ajellomycetaceae</taxon>
        <taxon>Histoplasma</taxon>
    </lineage>
</organism>
<dbReference type="OrthoDB" id="4186423at2759"/>
<evidence type="ECO:0000313" key="2">
    <source>
        <dbReference type="EMBL" id="QSS64916.1"/>
    </source>
</evidence>
<evidence type="ECO:0000256" key="1">
    <source>
        <dbReference type="SAM" id="MobiDB-lite"/>
    </source>
</evidence>
<feature type="compositionally biased region" description="Basic and acidic residues" evidence="1">
    <location>
        <begin position="426"/>
        <end position="444"/>
    </location>
</feature>
<feature type="region of interest" description="Disordered" evidence="1">
    <location>
        <begin position="107"/>
        <end position="226"/>
    </location>
</feature>
<dbReference type="VEuPathDB" id="FungiDB:I7I51_01991"/>
<feature type="compositionally biased region" description="Basic and acidic residues" evidence="1">
    <location>
        <begin position="216"/>
        <end position="226"/>
    </location>
</feature>
<evidence type="ECO:0000313" key="3">
    <source>
        <dbReference type="Proteomes" id="UP000663671"/>
    </source>
</evidence>
<gene>
    <name evidence="2" type="ORF">I7I51_01991</name>
</gene>
<reference evidence="2" key="1">
    <citation type="submission" date="2021-01" db="EMBL/GenBank/DDBJ databases">
        <title>Chromosome-level genome assembly of a human fungal pathogen reveals clustering of transcriptionally co-regulated genes.</title>
        <authorList>
            <person name="Voorhies M."/>
            <person name="Cohen S."/>
            <person name="Shea T.P."/>
            <person name="Petrus S."/>
            <person name="Munoz J.F."/>
            <person name="Poplawski S."/>
            <person name="Goldman W.E."/>
            <person name="Michael T."/>
            <person name="Cuomo C.A."/>
            <person name="Sil A."/>
            <person name="Beyhan S."/>
        </authorList>
    </citation>
    <scope>NUCLEOTIDE SEQUENCE</scope>
    <source>
        <strain evidence="2">WU24</strain>
    </source>
</reference>
<feature type="compositionally biased region" description="Basic and acidic residues" evidence="1">
    <location>
        <begin position="118"/>
        <end position="135"/>
    </location>
</feature>
<sequence>MSSSFTERTSIHFIFASGEHFACVQTSVPSSQFAENLPRNFCLSYVNHSWCCRTAEEGSQQSLRSFVQSICWDDNDVSTTIKRCNQVAIEQVRNYVLHARRCENEGLNCEDGDEAAGDDGKSFRESNRADNREESNGAVGSDDDEGSVDDDDRDDDDDKGDKESNGTMGSDDDEGSVDDDDRDDDDDKGDKESNGTMGSDDDEGSVDDEDGDDGNDDKGDGEASLKRSQELSKSFVCAFQKALSISVEDSADLPSLDTHNKDISTDGPGTSLSFRALLLSVEYQRTSLQLDFSVKKSRFLAFCFYMIAKHLTLGKHKTWRKKLWLELHSSSVEKSPERMYKYVYDISRLSGPSRALSIEKIVGALRQWNGPFARQPSFDVPRIVVGFSEDANTESICEAIGFVEQNSHASATNRGSPDLCGNSQDIHPEMSRKRASSSKKDSPAKRRCHRRKEQACHSQDKTGHTASTGNTNGQSTPLNAPEVCQVATEGLTSVEGYTSFPSNTENNTNVHRAPSDRFRIRPVSDLSTSTITGFNDPARQTSANHLGTSSTSSISADNSLYYNGPGGSGVLERHNDSISNQIQLAVSANDHGGLVENDTDVPSHAPRPIVDAHMAQYTVSPQDSVPRMQDIDVTNDIVRISPRPEEMTGLVSVTNAAGNISNFEDNSFTSFQPHDPNEEPPLASQSHSQNMPQGARLMTSHVPMIDTTRYSQSMDGQILQGSEVQQLMTSHVPMIDTTRYSQSMDGQILQGSEVQQLMTSHVPMIDTTRYSQSMDGQILQGSEVQQLMTSHVPMIDTTRYSQSMDGQILQGSEVQQLMTSHVPMIDTTRYSQSMELMDSRFYSPNIQHSIPQSTNTSIHPQFLQEADGSYNQFSSFHQPV</sequence>
<feature type="region of interest" description="Disordered" evidence="1">
    <location>
        <begin position="664"/>
        <end position="692"/>
    </location>
</feature>
<feature type="compositionally biased region" description="Acidic residues" evidence="1">
    <location>
        <begin position="141"/>
        <end position="158"/>
    </location>
</feature>
<proteinExistence type="predicted"/>
<feature type="compositionally biased region" description="Polar residues" evidence="1">
    <location>
        <begin position="529"/>
        <end position="547"/>
    </location>
</feature>
<dbReference type="AlphaFoldDB" id="A0A8A1MEJ0"/>
<feature type="compositionally biased region" description="Polar residues" evidence="1">
    <location>
        <begin position="683"/>
        <end position="692"/>
    </location>
</feature>
<accession>A0A8A1MEJ0</accession>
<feature type="compositionally biased region" description="Acidic residues" evidence="1">
    <location>
        <begin position="108"/>
        <end position="117"/>
    </location>
</feature>
<dbReference type="Proteomes" id="UP000663671">
    <property type="component" value="Chromosome 1"/>
</dbReference>
<feature type="compositionally biased region" description="Polar residues" evidence="1">
    <location>
        <begin position="409"/>
        <end position="425"/>
    </location>
</feature>
<feature type="region of interest" description="Disordered" evidence="1">
    <location>
        <begin position="529"/>
        <end position="557"/>
    </location>
</feature>
<feature type="compositionally biased region" description="Polar residues" evidence="1">
    <location>
        <begin position="464"/>
        <end position="478"/>
    </location>
</feature>
<name>A0A8A1MEJ0_AJECA</name>
<feature type="region of interest" description="Disordered" evidence="1">
    <location>
        <begin position="409"/>
        <end position="479"/>
    </location>
</feature>
<feature type="compositionally biased region" description="Acidic residues" evidence="1">
    <location>
        <begin position="170"/>
        <end position="187"/>
    </location>
</feature>